<dbReference type="GO" id="GO:0000981">
    <property type="term" value="F:DNA-binding transcription factor activity, RNA polymerase II-specific"/>
    <property type="evidence" value="ECO:0007669"/>
    <property type="project" value="TreeGrafter"/>
</dbReference>
<dbReference type="Proteomes" id="UP000736335">
    <property type="component" value="Unassembled WGS sequence"/>
</dbReference>
<proteinExistence type="predicted"/>
<dbReference type="InterPro" id="IPR036236">
    <property type="entry name" value="Znf_C2H2_sf"/>
</dbReference>
<keyword evidence="1" id="KW-0479">Metal-binding</keyword>
<gene>
    <name evidence="9" type="ORF">BJ322DRAFT_1106123</name>
</gene>
<accession>A0A9P6HIM8</accession>
<dbReference type="PROSITE" id="PS00028">
    <property type="entry name" value="ZINC_FINGER_C2H2_1"/>
    <property type="match status" value="3"/>
</dbReference>
<evidence type="ECO:0000256" key="3">
    <source>
        <dbReference type="ARBA" id="ARBA00022771"/>
    </source>
</evidence>
<sequence>MPAITTRSAKSAAPKPYSPPSTHQSQGGKRFACRAWWCGSTFSRRADMMKHIDTEHFGKRSYCTICNIVMKQDSNMSTHLNVHTLNRCTVCSCGRDFTDPSAYTKHRDTSGHEKGATHGKLRPSLIKGVKVQHVAGLAVTLEQLSDKTFKPPAFDTSFHLKGKPKPKAQEWYNPEDYVKLLEAPTIAAVQFNGISFADGPSVARHVVEPPAPVQTDIRVDELGINTDYSYDVDISQHPHQGTSASGYTKRQTPYPHNSFDSLSDVGSTQPRGTPHFTLSAPADTFNDTNNVDFFSHGHNNTSPNSINGYLPLPPQPSLEPYVQPGYWEVAPCPPPVPPPTFGMATPQQTSFEEMEFALGAQQQQQLWYPQQQQQLYPQQQQPLYPQQQQLLYPQQQQPLYPQQQQPWYPQMQPHPAHWANADTYNQTQHGTLETY</sequence>
<feature type="region of interest" description="Disordered" evidence="7">
    <location>
        <begin position="1"/>
        <end position="27"/>
    </location>
</feature>
<reference evidence="9" key="2">
    <citation type="submission" date="2020-11" db="EMBL/GenBank/DDBJ databases">
        <authorList>
            <consortium name="DOE Joint Genome Institute"/>
            <person name="Kuo A."/>
            <person name="Miyauchi S."/>
            <person name="Kiss E."/>
            <person name="Drula E."/>
            <person name="Kohler A."/>
            <person name="Sanchez-Garcia M."/>
            <person name="Andreopoulos B."/>
            <person name="Barry K.W."/>
            <person name="Bonito G."/>
            <person name="Buee M."/>
            <person name="Carver A."/>
            <person name="Chen C."/>
            <person name="Cichocki N."/>
            <person name="Clum A."/>
            <person name="Culley D."/>
            <person name="Crous P.W."/>
            <person name="Fauchery L."/>
            <person name="Girlanda M."/>
            <person name="Hayes R."/>
            <person name="Keri Z."/>
            <person name="Labutti K."/>
            <person name="Lipzen A."/>
            <person name="Lombard V."/>
            <person name="Magnuson J."/>
            <person name="Maillard F."/>
            <person name="Morin E."/>
            <person name="Murat C."/>
            <person name="Nolan M."/>
            <person name="Ohm R."/>
            <person name="Pangilinan J."/>
            <person name="Pereira M."/>
            <person name="Perotto S."/>
            <person name="Peter M."/>
            <person name="Riley R."/>
            <person name="Sitrit Y."/>
            <person name="Stielow B."/>
            <person name="Szollosi G."/>
            <person name="Zifcakova L."/>
            <person name="Stursova M."/>
            <person name="Spatafora J.W."/>
            <person name="Tedersoo L."/>
            <person name="Vaario L.-M."/>
            <person name="Yamada A."/>
            <person name="Yan M."/>
            <person name="Wang P."/>
            <person name="Xu J."/>
            <person name="Bruns T."/>
            <person name="Baldrian P."/>
            <person name="Vilgalys R."/>
            <person name="Henrissat B."/>
            <person name="Grigoriev I.V."/>
            <person name="Hibbett D."/>
            <person name="Nagy L.G."/>
            <person name="Martin F.M."/>
        </authorList>
    </citation>
    <scope>NUCLEOTIDE SEQUENCE</scope>
    <source>
        <strain evidence="9">UH-Tt-Lm1</strain>
    </source>
</reference>
<keyword evidence="2" id="KW-0677">Repeat</keyword>
<keyword evidence="5" id="KW-0539">Nucleus</keyword>
<name>A0A9P6HIM8_9AGAM</name>
<keyword evidence="10" id="KW-1185">Reference proteome</keyword>
<dbReference type="AlphaFoldDB" id="A0A9P6HIM8"/>
<evidence type="ECO:0000256" key="1">
    <source>
        <dbReference type="ARBA" id="ARBA00022723"/>
    </source>
</evidence>
<keyword evidence="4" id="KW-0862">Zinc</keyword>
<feature type="domain" description="C2H2-type" evidence="8">
    <location>
        <begin position="31"/>
        <end position="61"/>
    </location>
</feature>
<dbReference type="SUPFAM" id="SSF57667">
    <property type="entry name" value="beta-beta-alpha zinc fingers"/>
    <property type="match status" value="1"/>
</dbReference>
<evidence type="ECO:0000256" key="5">
    <source>
        <dbReference type="ARBA" id="ARBA00023242"/>
    </source>
</evidence>
<keyword evidence="3 6" id="KW-0863">Zinc-finger</keyword>
<evidence type="ECO:0000256" key="4">
    <source>
        <dbReference type="ARBA" id="ARBA00022833"/>
    </source>
</evidence>
<dbReference type="GO" id="GO:0000978">
    <property type="term" value="F:RNA polymerase II cis-regulatory region sequence-specific DNA binding"/>
    <property type="evidence" value="ECO:0007669"/>
    <property type="project" value="TreeGrafter"/>
</dbReference>
<evidence type="ECO:0000313" key="9">
    <source>
        <dbReference type="EMBL" id="KAF9788102.1"/>
    </source>
</evidence>
<dbReference type="GO" id="GO:0000785">
    <property type="term" value="C:chromatin"/>
    <property type="evidence" value="ECO:0007669"/>
    <property type="project" value="TreeGrafter"/>
</dbReference>
<evidence type="ECO:0000256" key="7">
    <source>
        <dbReference type="SAM" id="MobiDB-lite"/>
    </source>
</evidence>
<evidence type="ECO:0000256" key="6">
    <source>
        <dbReference type="PROSITE-ProRule" id="PRU00042"/>
    </source>
</evidence>
<dbReference type="SMART" id="SM00355">
    <property type="entry name" value="ZnF_C2H2"/>
    <property type="match status" value="3"/>
</dbReference>
<dbReference type="PROSITE" id="PS50157">
    <property type="entry name" value="ZINC_FINGER_C2H2_2"/>
    <property type="match status" value="2"/>
</dbReference>
<dbReference type="Gene3D" id="3.30.160.60">
    <property type="entry name" value="Classic Zinc Finger"/>
    <property type="match status" value="1"/>
</dbReference>
<evidence type="ECO:0000313" key="10">
    <source>
        <dbReference type="Proteomes" id="UP000736335"/>
    </source>
</evidence>
<organism evidence="9 10">
    <name type="scientific">Thelephora terrestris</name>
    <dbReference type="NCBI Taxonomy" id="56493"/>
    <lineage>
        <taxon>Eukaryota</taxon>
        <taxon>Fungi</taxon>
        <taxon>Dikarya</taxon>
        <taxon>Basidiomycota</taxon>
        <taxon>Agaricomycotina</taxon>
        <taxon>Agaricomycetes</taxon>
        <taxon>Thelephorales</taxon>
        <taxon>Thelephoraceae</taxon>
        <taxon>Thelephora</taxon>
    </lineage>
</organism>
<evidence type="ECO:0000259" key="8">
    <source>
        <dbReference type="PROSITE" id="PS50157"/>
    </source>
</evidence>
<dbReference type="OrthoDB" id="654211at2759"/>
<evidence type="ECO:0000256" key="2">
    <source>
        <dbReference type="ARBA" id="ARBA00022737"/>
    </source>
</evidence>
<feature type="domain" description="C2H2-type" evidence="8">
    <location>
        <begin position="86"/>
        <end position="123"/>
    </location>
</feature>
<protein>
    <recommendedName>
        <fullName evidence="8">C2H2-type domain-containing protein</fullName>
    </recommendedName>
</protein>
<dbReference type="InterPro" id="IPR013087">
    <property type="entry name" value="Znf_C2H2_type"/>
</dbReference>
<dbReference type="PANTHER" id="PTHR14003">
    <property type="entry name" value="TRANSCRIPTIONAL REPRESSOR PROTEIN YY"/>
    <property type="match status" value="1"/>
</dbReference>
<dbReference type="PANTHER" id="PTHR14003:SF23">
    <property type="entry name" value="ZINC FINGER PROTEIN 143"/>
    <property type="match status" value="1"/>
</dbReference>
<dbReference type="GO" id="GO:0031519">
    <property type="term" value="C:PcG protein complex"/>
    <property type="evidence" value="ECO:0007669"/>
    <property type="project" value="TreeGrafter"/>
</dbReference>
<reference evidence="9" key="1">
    <citation type="journal article" date="2020" name="Nat. Commun.">
        <title>Large-scale genome sequencing of mycorrhizal fungi provides insights into the early evolution of symbiotic traits.</title>
        <authorList>
            <person name="Miyauchi S."/>
            <person name="Kiss E."/>
            <person name="Kuo A."/>
            <person name="Drula E."/>
            <person name="Kohler A."/>
            <person name="Sanchez-Garcia M."/>
            <person name="Morin E."/>
            <person name="Andreopoulos B."/>
            <person name="Barry K.W."/>
            <person name="Bonito G."/>
            <person name="Buee M."/>
            <person name="Carver A."/>
            <person name="Chen C."/>
            <person name="Cichocki N."/>
            <person name="Clum A."/>
            <person name="Culley D."/>
            <person name="Crous P.W."/>
            <person name="Fauchery L."/>
            <person name="Girlanda M."/>
            <person name="Hayes R.D."/>
            <person name="Keri Z."/>
            <person name="LaButti K."/>
            <person name="Lipzen A."/>
            <person name="Lombard V."/>
            <person name="Magnuson J."/>
            <person name="Maillard F."/>
            <person name="Murat C."/>
            <person name="Nolan M."/>
            <person name="Ohm R.A."/>
            <person name="Pangilinan J."/>
            <person name="Pereira M.F."/>
            <person name="Perotto S."/>
            <person name="Peter M."/>
            <person name="Pfister S."/>
            <person name="Riley R."/>
            <person name="Sitrit Y."/>
            <person name="Stielow J.B."/>
            <person name="Szollosi G."/>
            <person name="Zifcakova L."/>
            <person name="Stursova M."/>
            <person name="Spatafora J.W."/>
            <person name="Tedersoo L."/>
            <person name="Vaario L.M."/>
            <person name="Yamada A."/>
            <person name="Yan M."/>
            <person name="Wang P."/>
            <person name="Xu J."/>
            <person name="Bruns T."/>
            <person name="Baldrian P."/>
            <person name="Vilgalys R."/>
            <person name="Dunand C."/>
            <person name="Henrissat B."/>
            <person name="Grigoriev I.V."/>
            <person name="Hibbett D."/>
            <person name="Nagy L.G."/>
            <person name="Martin F.M."/>
        </authorList>
    </citation>
    <scope>NUCLEOTIDE SEQUENCE</scope>
    <source>
        <strain evidence="9">UH-Tt-Lm1</strain>
    </source>
</reference>
<dbReference type="GO" id="GO:0008270">
    <property type="term" value="F:zinc ion binding"/>
    <property type="evidence" value="ECO:0007669"/>
    <property type="project" value="UniProtKB-KW"/>
</dbReference>
<dbReference type="GO" id="GO:0005667">
    <property type="term" value="C:transcription regulator complex"/>
    <property type="evidence" value="ECO:0007669"/>
    <property type="project" value="TreeGrafter"/>
</dbReference>
<comment type="caution">
    <text evidence="9">The sequence shown here is derived from an EMBL/GenBank/DDBJ whole genome shotgun (WGS) entry which is preliminary data.</text>
</comment>
<dbReference type="EMBL" id="WIUZ02000004">
    <property type="protein sequence ID" value="KAF9788102.1"/>
    <property type="molecule type" value="Genomic_DNA"/>
</dbReference>